<dbReference type="InterPro" id="IPR050766">
    <property type="entry name" value="Bact_Lucif_Oxidored"/>
</dbReference>
<organism evidence="4">
    <name type="scientific">marine metagenome</name>
    <dbReference type="NCBI Taxonomy" id="408172"/>
    <lineage>
        <taxon>unclassified sequences</taxon>
        <taxon>metagenomes</taxon>
        <taxon>ecological metagenomes</taxon>
    </lineage>
</organism>
<proteinExistence type="predicted"/>
<evidence type="ECO:0000259" key="3">
    <source>
        <dbReference type="Pfam" id="PF00296"/>
    </source>
</evidence>
<protein>
    <recommendedName>
        <fullName evidence="3">Luciferase-like domain-containing protein</fullName>
    </recommendedName>
</protein>
<dbReference type="PANTHER" id="PTHR30137:SF8">
    <property type="entry name" value="BLR5498 PROTEIN"/>
    <property type="match status" value="1"/>
</dbReference>
<dbReference type="AlphaFoldDB" id="A0A381PVX8"/>
<evidence type="ECO:0000313" key="4">
    <source>
        <dbReference type="EMBL" id="SUZ70069.1"/>
    </source>
</evidence>
<dbReference type="InterPro" id="IPR036661">
    <property type="entry name" value="Luciferase-like_sf"/>
</dbReference>
<sequence length="336" mass="37948">MRFGHLMLCDQREGQSSQKRYEEMMEEVRFMDELGYWSVWFAEHHFDGYSLIPDSLLWCAAAARETQQIRLGAGVVVLPFHHPVRAAEQAAMVDCLSDGRLLLGVGRGYQPHEFAGFGQALEESQRRYDQGLDILVRCLQQDDFSYDVDGLWAGERVTAWPKPVQNPVPMWGAAISEASFERFGRLGWPILAFPSSTPAKKLKTQFDLYRKTFMECGHPSENMRIAATMFTYVADDNREAHLTFERAMGKYFGHLDTLTSSAESEQRLYDRLPTTARLSGDPAQVVSGLRNIQDSLGITDVLNVTHFAGDLTHEQTLKSIELFAQEVIPAFAIVNA</sequence>
<accession>A0A381PVX8</accession>
<keyword evidence="2" id="KW-0503">Monooxygenase</keyword>
<dbReference type="InterPro" id="IPR011251">
    <property type="entry name" value="Luciferase-like_dom"/>
</dbReference>
<evidence type="ECO:0000256" key="1">
    <source>
        <dbReference type="ARBA" id="ARBA00023002"/>
    </source>
</evidence>
<dbReference type="GO" id="GO:0004497">
    <property type="term" value="F:monooxygenase activity"/>
    <property type="evidence" value="ECO:0007669"/>
    <property type="project" value="UniProtKB-KW"/>
</dbReference>
<dbReference type="EMBL" id="UINC01001080">
    <property type="protein sequence ID" value="SUZ70069.1"/>
    <property type="molecule type" value="Genomic_DNA"/>
</dbReference>
<feature type="domain" description="Luciferase-like" evidence="3">
    <location>
        <begin position="1"/>
        <end position="251"/>
    </location>
</feature>
<dbReference type="GO" id="GO:0016705">
    <property type="term" value="F:oxidoreductase activity, acting on paired donors, with incorporation or reduction of molecular oxygen"/>
    <property type="evidence" value="ECO:0007669"/>
    <property type="project" value="InterPro"/>
</dbReference>
<dbReference type="SUPFAM" id="SSF51679">
    <property type="entry name" value="Bacterial luciferase-like"/>
    <property type="match status" value="1"/>
</dbReference>
<reference evidence="4" key="1">
    <citation type="submission" date="2018-05" db="EMBL/GenBank/DDBJ databases">
        <authorList>
            <person name="Lanie J.A."/>
            <person name="Ng W.-L."/>
            <person name="Kazmierczak K.M."/>
            <person name="Andrzejewski T.M."/>
            <person name="Davidsen T.M."/>
            <person name="Wayne K.J."/>
            <person name="Tettelin H."/>
            <person name="Glass J.I."/>
            <person name="Rusch D."/>
            <person name="Podicherti R."/>
            <person name="Tsui H.-C.T."/>
            <person name="Winkler M.E."/>
        </authorList>
    </citation>
    <scope>NUCLEOTIDE SEQUENCE</scope>
</reference>
<dbReference type="PANTHER" id="PTHR30137">
    <property type="entry name" value="LUCIFERASE-LIKE MONOOXYGENASE"/>
    <property type="match status" value="1"/>
</dbReference>
<evidence type="ECO:0000256" key="2">
    <source>
        <dbReference type="ARBA" id="ARBA00023033"/>
    </source>
</evidence>
<name>A0A381PVX8_9ZZZZ</name>
<dbReference type="Gene3D" id="3.20.20.30">
    <property type="entry name" value="Luciferase-like domain"/>
    <property type="match status" value="1"/>
</dbReference>
<dbReference type="Pfam" id="PF00296">
    <property type="entry name" value="Bac_luciferase"/>
    <property type="match status" value="1"/>
</dbReference>
<dbReference type="GO" id="GO:0005829">
    <property type="term" value="C:cytosol"/>
    <property type="evidence" value="ECO:0007669"/>
    <property type="project" value="TreeGrafter"/>
</dbReference>
<keyword evidence="1" id="KW-0560">Oxidoreductase</keyword>
<gene>
    <name evidence="4" type="ORF">METZ01_LOCUS22923</name>
</gene>